<accession>A0ABQ3REU9</accession>
<sequence length="518" mass="55787">MLNLSVMLEESARTHPDRDAIVLGTTRLTYAQVEAAANQVANLLVDRCIRPGDKVAISCPNVPYFPIVYYGILKAGAVVVPLNILLKSREIAYHLADSGAKAYFCFEGDAGLPMGTEGRAGFDETTGCEHFFLVTAGPEAESPIEGVETMGAALQGTATTFDSIATSGDDPAVLLYTSGTTGQAKGAELSHANLVLNALACNRLLENRPALDTHLVVLPLFHSFGATVQMNAGFSTASTLVLLPRFDARQAVSLMRQEDITFFAGVPTMWWGLLQALTEDVDVARIARNLRVGVSGGASLPAEIIKQVRERLGVRVLEGYGLSETSPVVTFSDPAREPRPGSIGVPIWGVEVKLVTPDWSEVEDDGTGSAIGEIAVKGHNVMKGYHGRPGATADAIRDGWFRTGDLARRDADGFYYVVDRAKDLIIRGGFNVYPREIEEVLMTHPAISLAAVVGVPHESHGEEIKAFVILDRGAEARPDELIAWGREQMAGYKYPRIVEIVQTLPMTSTGKILKRGLT</sequence>
<dbReference type="InterPro" id="IPR050237">
    <property type="entry name" value="ATP-dep_AMP-bd_enzyme"/>
</dbReference>
<dbReference type="InterPro" id="IPR045851">
    <property type="entry name" value="AMP-bd_C_sf"/>
</dbReference>
<comment type="caution">
    <text evidence="3">The sequence shown here is derived from an EMBL/GenBank/DDBJ whole genome shotgun (WGS) entry which is preliminary data.</text>
</comment>
<dbReference type="Pfam" id="PF00501">
    <property type="entry name" value="AMP-binding"/>
    <property type="match status" value="1"/>
</dbReference>
<gene>
    <name evidence="3" type="primary">fadD</name>
    <name evidence="3" type="ORF">Srubr_42110</name>
</gene>
<evidence type="ECO:0000313" key="3">
    <source>
        <dbReference type="EMBL" id="GHI54365.1"/>
    </source>
</evidence>
<dbReference type="EMBL" id="BNEA01000015">
    <property type="protein sequence ID" value="GHI54365.1"/>
    <property type="molecule type" value="Genomic_DNA"/>
</dbReference>
<dbReference type="InterPro" id="IPR020845">
    <property type="entry name" value="AMP-binding_CS"/>
</dbReference>
<dbReference type="PANTHER" id="PTHR43767:SF12">
    <property type="entry name" value="AMP-DEPENDENT SYNTHETASE AND LIGASE"/>
    <property type="match status" value="1"/>
</dbReference>
<dbReference type="Proteomes" id="UP000646738">
    <property type="component" value="Unassembled WGS sequence"/>
</dbReference>
<dbReference type="InterPro" id="IPR000873">
    <property type="entry name" value="AMP-dep_synth/lig_dom"/>
</dbReference>
<feature type="domain" description="AMP-dependent synthetase/ligase" evidence="1">
    <location>
        <begin position="8"/>
        <end position="386"/>
    </location>
</feature>
<dbReference type="InterPro" id="IPR042099">
    <property type="entry name" value="ANL_N_sf"/>
</dbReference>
<feature type="domain" description="AMP-binding enzyme C-terminal" evidence="2">
    <location>
        <begin position="436"/>
        <end position="511"/>
    </location>
</feature>
<evidence type="ECO:0000313" key="4">
    <source>
        <dbReference type="Proteomes" id="UP000646738"/>
    </source>
</evidence>
<dbReference type="Gene3D" id="3.30.300.30">
    <property type="match status" value="1"/>
</dbReference>
<dbReference type="SUPFAM" id="SSF56801">
    <property type="entry name" value="Acetyl-CoA synthetase-like"/>
    <property type="match status" value="1"/>
</dbReference>
<evidence type="ECO:0000259" key="2">
    <source>
        <dbReference type="Pfam" id="PF13193"/>
    </source>
</evidence>
<dbReference type="InterPro" id="IPR025110">
    <property type="entry name" value="AMP-bd_C"/>
</dbReference>
<dbReference type="PROSITE" id="PS00455">
    <property type="entry name" value="AMP_BINDING"/>
    <property type="match status" value="1"/>
</dbReference>
<dbReference type="GO" id="GO:0016874">
    <property type="term" value="F:ligase activity"/>
    <property type="evidence" value="ECO:0007669"/>
    <property type="project" value="UniProtKB-KW"/>
</dbReference>
<name>A0ABQ3REU9_STRRR</name>
<dbReference type="Gene3D" id="3.40.50.12780">
    <property type="entry name" value="N-terminal domain of ligase-like"/>
    <property type="match status" value="1"/>
</dbReference>
<organism evidence="3 4">
    <name type="scientific">Streptomyces rubradiris</name>
    <name type="common">Streptomyces achromogenes subsp. rubradiris</name>
    <dbReference type="NCBI Taxonomy" id="285531"/>
    <lineage>
        <taxon>Bacteria</taxon>
        <taxon>Bacillati</taxon>
        <taxon>Actinomycetota</taxon>
        <taxon>Actinomycetes</taxon>
        <taxon>Kitasatosporales</taxon>
        <taxon>Streptomycetaceae</taxon>
        <taxon>Streptomyces</taxon>
    </lineage>
</organism>
<reference evidence="4" key="1">
    <citation type="submission" date="2023-07" db="EMBL/GenBank/DDBJ databases">
        <title>Whole genome shotgun sequence of Streptomyces achromogenes subsp. rubradiris NBRC 14000.</title>
        <authorList>
            <person name="Komaki H."/>
            <person name="Tamura T."/>
        </authorList>
    </citation>
    <scope>NUCLEOTIDE SEQUENCE [LARGE SCALE GENOMIC DNA]</scope>
    <source>
        <strain evidence="4">NBRC 14000</strain>
    </source>
</reference>
<evidence type="ECO:0000259" key="1">
    <source>
        <dbReference type="Pfam" id="PF00501"/>
    </source>
</evidence>
<keyword evidence="3" id="KW-0436">Ligase</keyword>
<protein>
    <submittedName>
        <fullName evidence="3">Long-chain-fatty-acid--CoA ligase</fullName>
    </submittedName>
</protein>
<proteinExistence type="predicted"/>
<dbReference type="PANTHER" id="PTHR43767">
    <property type="entry name" value="LONG-CHAIN-FATTY-ACID--COA LIGASE"/>
    <property type="match status" value="1"/>
</dbReference>
<dbReference type="Pfam" id="PF13193">
    <property type="entry name" value="AMP-binding_C"/>
    <property type="match status" value="1"/>
</dbReference>
<dbReference type="CDD" id="cd05936">
    <property type="entry name" value="FC-FACS_FadD_like"/>
    <property type="match status" value="1"/>
</dbReference>
<keyword evidence="4" id="KW-1185">Reference proteome</keyword>